<evidence type="ECO:0000256" key="10">
    <source>
        <dbReference type="ARBA" id="ARBA00023201"/>
    </source>
</evidence>
<evidence type="ECO:0000256" key="4">
    <source>
        <dbReference type="ARBA" id="ARBA00022449"/>
    </source>
</evidence>
<dbReference type="EMBL" id="CP119952">
    <property type="protein sequence ID" value="WFC95167.1"/>
    <property type="molecule type" value="Genomic_DNA"/>
</dbReference>
<feature type="compositionally biased region" description="Polar residues" evidence="11">
    <location>
        <begin position="831"/>
        <end position="846"/>
    </location>
</feature>
<evidence type="ECO:0000256" key="9">
    <source>
        <dbReference type="ARBA" id="ARBA00023136"/>
    </source>
</evidence>
<feature type="transmembrane region" description="Helical" evidence="12">
    <location>
        <begin position="467"/>
        <end position="486"/>
    </location>
</feature>
<name>A0AAF0DTI8_9BASI</name>
<dbReference type="Pfam" id="PF00999">
    <property type="entry name" value="Na_H_Exchanger"/>
    <property type="match status" value="1"/>
</dbReference>
<keyword evidence="4" id="KW-0050">Antiport</keyword>
<keyword evidence="7" id="KW-0915">Sodium</keyword>
<dbReference type="PANTHER" id="PTHR31382">
    <property type="entry name" value="NA(+)/H(+) ANTIPORTER"/>
    <property type="match status" value="1"/>
</dbReference>
<feature type="region of interest" description="Disordered" evidence="11">
    <location>
        <begin position="600"/>
        <end position="654"/>
    </location>
</feature>
<evidence type="ECO:0000313" key="15">
    <source>
        <dbReference type="Proteomes" id="UP001216638"/>
    </source>
</evidence>
<comment type="subcellular location">
    <subcellularLocation>
        <location evidence="1">Membrane</location>
        <topology evidence="1">Multi-pass membrane protein</topology>
    </subcellularLocation>
</comment>
<feature type="transmembrane region" description="Helical" evidence="12">
    <location>
        <begin position="506"/>
        <end position="534"/>
    </location>
</feature>
<evidence type="ECO:0000256" key="11">
    <source>
        <dbReference type="SAM" id="MobiDB-lite"/>
    </source>
</evidence>
<keyword evidence="15" id="KW-1185">Reference proteome</keyword>
<feature type="transmembrane region" description="Helical" evidence="12">
    <location>
        <begin position="401"/>
        <end position="420"/>
    </location>
</feature>
<comment type="similarity">
    <text evidence="2">Belongs to the fungal Na(+)/H(+) exchanger family.</text>
</comment>
<dbReference type="InterPro" id="IPR006153">
    <property type="entry name" value="Cation/H_exchanger_TM"/>
</dbReference>
<feature type="compositionally biased region" description="Low complexity" evidence="11">
    <location>
        <begin position="23"/>
        <end position="45"/>
    </location>
</feature>
<evidence type="ECO:0000256" key="8">
    <source>
        <dbReference type="ARBA" id="ARBA00023065"/>
    </source>
</evidence>
<evidence type="ECO:0000256" key="5">
    <source>
        <dbReference type="ARBA" id="ARBA00022692"/>
    </source>
</evidence>
<feature type="transmembrane region" description="Helical" evidence="12">
    <location>
        <begin position="348"/>
        <end position="367"/>
    </location>
</feature>
<feature type="compositionally biased region" description="Basic and acidic residues" evidence="11">
    <location>
        <begin position="886"/>
        <end position="901"/>
    </location>
</feature>
<evidence type="ECO:0000256" key="12">
    <source>
        <dbReference type="SAM" id="Phobius"/>
    </source>
</evidence>
<dbReference type="GO" id="GO:0015385">
    <property type="term" value="F:sodium:proton antiporter activity"/>
    <property type="evidence" value="ECO:0007669"/>
    <property type="project" value="InterPro"/>
</dbReference>
<evidence type="ECO:0000256" key="3">
    <source>
        <dbReference type="ARBA" id="ARBA00022448"/>
    </source>
</evidence>
<feature type="compositionally biased region" description="Low complexity" evidence="11">
    <location>
        <begin position="65"/>
        <end position="75"/>
    </location>
</feature>
<gene>
    <name evidence="14" type="ORF">MBRA1_001814</name>
</gene>
<feature type="region of interest" description="Disordered" evidence="11">
    <location>
        <begin position="811"/>
        <end position="940"/>
    </location>
</feature>
<reference evidence="14" key="1">
    <citation type="submission" date="2023-03" db="EMBL/GenBank/DDBJ databases">
        <title>Mating type loci evolution in Malassezia.</title>
        <authorList>
            <person name="Coelho M.A."/>
        </authorList>
    </citation>
    <scope>NUCLEOTIDE SEQUENCE</scope>
    <source>
        <strain evidence="14">CBS 14135</strain>
    </source>
</reference>
<keyword evidence="10" id="KW-0739">Sodium transport</keyword>
<feature type="region of interest" description="Disordered" evidence="11">
    <location>
        <begin position="148"/>
        <end position="174"/>
    </location>
</feature>
<feature type="domain" description="Cation/H+ exchanger transmembrane" evidence="13">
    <location>
        <begin position="315"/>
        <end position="534"/>
    </location>
</feature>
<evidence type="ECO:0000313" key="14">
    <source>
        <dbReference type="EMBL" id="WFC95167.1"/>
    </source>
</evidence>
<sequence length="940" mass="104692">MVDEEARRAALRLAALQSRKSGASAKKATPAKDAPGGAAAACADEPPTPSPTSPPLVDRDPPARTPTAPRRNAPRSGYRDVDMPDTGAVDLLAYMDYDQPTTSTAPDAHRARPRISYADEFSTHPIAPSGEVGLAPWLDLPLDAAVSTPPVHTTPKSFPRRQVAASNGPKQDPHAVARSITQNTFSNFVNRPLRGPFIIEWSDDEDEDEDVRRNEECINAFAMRDSLGDHARSVLVSSAVLSEKEREIRRMLARIQELEQLPIILSRELLTDAKKSAHWLDRTTDLVMSLTTFRNPREADRYRGRAVTQKIQTWAWEICLGTFLGALMGFLARRLIRFSERKKLVDRESFVAQYVSLALASMGVNVLLGSDDLLAAFACGSAFAWDGWFQKQTEDSNFSSIIDLLFNIGTFVYIGAIMPWHDFVNSDINLSIWRLIVLAILILLLKRIPVVVALWKFIPDIKTFHEAVFSGYFGPMGVGAIFMSTYGRLLLIQHVEYPPQTTNDVLAYTIQPIVFFLVLASVVVHGFTVPFFAFGKRAHVNLSRTLSMAPSYAFSIDEPGWVTSLRRTMTGATGHAPPEEEPTGQTSVVEAMHQGLRRLREPSVSTDEESLHGAIPDTSSLRKNEDEDLDAEDDQAEPANVPANDDEDWGGEDTAEMRKYRRKRAMERRAAKKEHGGENEKDIADMAYDDMDDNKYPRVKQWLEGHSMVLEYQEHPLSEAKTVVIPISDDDYHALYKQNKPFHVWLARHSDKLENYFGWDEEHPLAESHLSQLFRKGIPGQISKHMTDWLGAKKSDPSEIQSQPEFSKYTRDQRLGKSSQMHSNPIPKITTDGTNGTDSTVGNNAPGTIISVPPPNTWRPATYTYPSVETERPAPSDEPYDSGILRSHDTSNPEERKKGVEFEAESEAADSNVPRVSFAAYRPPGVTEKAEAEAEANASS</sequence>
<accession>A0AAF0DTI8</accession>
<dbReference type="InterPro" id="IPR004712">
    <property type="entry name" value="Na+/H+_antiporter_fungi"/>
</dbReference>
<dbReference type="GO" id="GO:0030007">
    <property type="term" value="P:intracellular potassium ion homeostasis"/>
    <property type="evidence" value="ECO:0007669"/>
    <property type="project" value="TreeGrafter"/>
</dbReference>
<evidence type="ECO:0000256" key="1">
    <source>
        <dbReference type="ARBA" id="ARBA00004141"/>
    </source>
</evidence>
<evidence type="ECO:0000259" key="13">
    <source>
        <dbReference type="Pfam" id="PF00999"/>
    </source>
</evidence>
<protein>
    <recommendedName>
        <fullName evidence="13">Cation/H+ exchanger transmembrane domain-containing protein</fullName>
    </recommendedName>
</protein>
<evidence type="ECO:0000256" key="7">
    <source>
        <dbReference type="ARBA" id="ARBA00023053"/>
    </source>
</evidence>
<dbReference type="AlphaFoldDB" id="A0AAF0DTI8"/>
<dbReference type="GO" id="GO:0120029">
    <property type="term" value="P:proton export across plasma membrane"/>
    <property type="evidence" value="ECO:0007669"/>
    <property type="project" value="InterPro"/>
</dbReference>
<dbReference type="GO" id="GO:0005886">
    <property type="term" value="C:plasma membrane"/>
    <property type="evidence" value="ECO:0007669"/>
    <property type="project" value="InterPro"/>
</dbReference>
<keyword evidence="5 12" id="KW-0812">Transmembrane</keyword>
<feature type="transmembrane region" description="Helical" evidence="12">
    <location>
        <begin position="314"/>
        <end position="336"/>
    </location>
</feature>
<keyword evidence="8" id="KW-0406">Ion transport</keyword>
<dbReference type="Proteomes" id="UP001216638">
    <property type="component" value="Chromosome 2"/>
</dbReference>
<organism evidence="14 15">
    <name type="scientific">Malassezia brasiliensis</name>
    <dbReference type="NCBI Taxonomy" id="1821822"/>
    <lineage>
        <taxon>Eukaryota</taxon>
        <taxon>Fungi</taxon>
        <taxon>Dikarya</taxon>
        <taxon>Basidiomycota</taxon>
        <taxon>Ustilaginomycotina</taxon>
        <taxon>Malasseziomycetes</taxon>
        <taxon>Malasseziales</taxon>
        <taxon>Malasseziaceae</taxon>
        <taxon>Malassezia</taxon>
    </lineage>
</organism>
<keyword evidence="6 12" id="KW-1133">Transmembrane helix</keyword>
<dbReference type="PANTHER" id="PTHR31382:SF4">
    <property type="entry name" value="NA(+)_H(+) ANTIPORTER"/>
    <property type="match status" value="1"/>
</dbReference>
<feature type="compositionally biased region" description="Acidic residues" evidence="11">
    <location>
        <begin position="644"/>
        <end position="654"/>
    </location>
</feature>
<dbReference type="GO" id="GO:0036376">
    <property type="term" value="P:sodium ion export across plasma membrane"/>
    <property type="evidence" value="ECO:0007669"/>
    <property type="project" value="InterPro"/>
</dbReference>
<keyword evidence="9 12" id="KW-0472">Membrane</keyword>
<feature type="transmembrane region" description="Helical" evidence="12">
    <location>
        <begin position="432"/>
        <end position="455"/>
    </location>
</feature>
<evidence type="ECO:0000256" key="6">
    <source>
        <dbReference type="ARBA" id="ARBA00022989"/>
    </source>
</evidence>
<feature type="region of interest" description="Disordered" evidence="11">
    <location>
        <begin position="15"/>
        <end position="84"/>
    </location>
</feature>
<keyword evidence="3" id="KW-0813">Transport</keyword>
<evidence type="ECO:0000256" key="2">
    <source>
        <dbReference type="ARBA" id="ARBA00005248"/>
    </source>
</evidence>
<proteinExistence type="inferred from homology"/>
<dbReference type="GO" id="GO:0042391">
    <property type="term" value="P:regulation of membrane potential"/>
    <property type="evidence" value="ECO:0007669"/>
    <property type="project" value="InterPro"/>
</dbReference>
<feature type="compositionally biased region" description="Acidic residues" evidence="11">
    <location>
        <begin position="626"/>
        <end position="636"/>
    </location>
</feature>